<keyword evidence="1" id="KW-0547">Nucleotide-binding</keyword>
<dbReference type="PROSITE" id="PS50011">
    <property type="entry name" value="PROTEIN_KINASE_DOM"/>
    <property type="match status" value="1"/>
</dbReference>
<dbReference type="OrthoDB" id="248923at2759"/>
<dbReference type="OMA" id="YLHENGE"/>
<keyword evidence="2" id="KW-0067">ATP-binding</keyword>
<comment type="caution">
    <text evidence="5">The sequence shown here is derived from an EMBL/GenBank/DDBJ whole genome shotgun (WGS) entry which is preliminary data.</text>
</comment>
<evidence type="ECO:0000256" key="1">
    <source>
        <dbReference type="ARBA" id="ARBA00022741"/>
    </source>
</evidence>
<feature type="compositionally biased region" description="Basic and acidic residues" evidence="3">
    <location>
        <begin position="395"/>
        <end position="415"/>
    </location>
</feature>
<dbReference type="InterPro" id="IPR000719">
    <property type="entry name" value="Prot_kinase_dom"/>
</dbReference>
<dbReference type="SUPFAM" id="SSF56112">
    <property type="entry name" value="Protein kinase-like (PK-like)"/>
    <property type="match status" value="1"/>
</dbReference>
<keyword evidence="6" id="KW-1185">Reference proteome</keyword>
<feature type="compositionally biased region" description="Polar residues" evidence="3">
    <location>
        <begin position="334"/>
        <end position="352"/>
    </location>
</feature>
<dbReference type="GO" id="GO:0004674">
    <property type="term" value="F:protein serine/threonine kinase activity"/>
    <property type="evidence" value="ECO:0007669"/>
    <property type="project" value="TreeGrafter"/>
</dbReference>
<accession>A0A9Q0L9C2</accession>
<dbReference type="Proteomes" id="UP001149090">
    <property type="component" value="Unassembled WGS sequence"/>
</dbReference>
<dbReference type="SMART" id="SM00220">
    <property type="entry name" value="S_TKc"/>
    <property type="match status" value="1"/>
</dbReference>
<feature type="region of interest" description="Disordered" evidence="3">
    <location>
        <begin position="263"/>
        <end position="439"/>
    </location>
</feature>
<protein>
    <submittedName>
        <fullName evidence="5">Sporulation-specific protein</fullName>
    </submittedName>
</protein>
<dbReference type="PANTHER" id="PTHR48012">
    <property type="entry name" value="STERILE20-LIKE KINASE, ISOFORM B-RELATED"/>
    <property type="match status" value="1"/>
</dbReference>
<feature type="compositionally biased region" description="Low complexity" evidence="3">
    <location>
        <begin position="294"/>
        <end position="306"/>
    </location>
</feature>
<dbReference type="PANTHER" id="PTHR48012:SF16">
    <property type="entry name" value="NON-SPECIFIC SERINE_THREONINE PROTEIN KINASE"/>
    <property type="match status" value="1"/>
</dbReference>
<evidence type="ECO:0000256" key="2">
    <source>
        <dbReference type="ARBA" id="ARBA00022840"/>
    </source>
</evidence>
<dbReference type="InterPro" id="IPR050629">
    <property type="entry name" value="STE20/SPS1-PAK"/>
</dbReference>
<feature type="domain" description="Protein kinase" evidence="4">
    <location>
        <begin position="1"/>
        <end position="186"/>
    </location>
</feature>
<proteinExistence type="predicted"/>
<reference evidence="5" key="1">
    <citation type="submission" date="2022-10" db="EMBL/GenBank/DDBJ databases">
        <title>Novel sulphate-reducing endosymbionts in the free-living metamonad Anaeramoeba.</title>
        <authorList>
            <person name="Jerlstrom-Hultqvist J."/>
            <person name="Cepicka I."/>
            <person name="Gallot-Lavallee L."/>
            <person name="Salas-Leiva D."/>
            <person name="Curtis B.A."/>
            <person name="Zahonova K."/>
            <person name="Pipaliya S."/>
            <person name="Dacks J."/>
            <person name="Roger A.J."/>
        </authorList>
    </citation>
    <scope>NUCLEOTIDE SEQUENCE</scope>
    <source>
        <strain evidence="5">BMAN</strain>
    </source>
</reference>
<feature type="compositionally biased region" description="Low complexity" evidence="3">
    <location>
        <begin position="270"/>
        <end position="286"/>
    </location>
</feature>
<dbReference type="GO" id="GO:0005524">
    <property type="term" value="F:ATP binding"/>
    <property type="evidence" value="ECO:0007669"/>
    <property type="project" value="UniProtKB-KW"/>
</dbReference>
<evidence type="ECO:0000313" key="6">
    <source>
        <dbReference type="Proteomes" id="UP001149090"/>
    </source>
</evidence>
<sequence length="578" mass="66408">MDYFVGSCGDVLRLDYQNGFGDEVLIATIIKQVLKGLTYLHENGEIHRDIKAGNLLVNHDGIVKIADFGVSANLYENGKICSSHFTCVGTPCWMSPEVISGLSHNKGYNQKADIWSLGITTFELATGSPPFFTLTFPQIIEAIIKKPTPTLSWKFSEPMRNFVQLCLQKDPEKRPTAKKLLSHKFIKQAKKPKYIKSNLLDFLEPLTVRSEKLEEKQMEKIKNLFNLQFLQNLSWNFEDDPNKLDQKSSLKQILSKTQINCDNSLEKNKGNGNSNNDINETFFSENSETESDESSNNSNQNLNDSKNSNDLKDSNQIQPINHPNRSKHNFIIKSIQTDQVSPQKNTSPLQKQSESKIVKVSKNSNYPKNSNVSKNLNFSHDLKDSKTSKNSNDSNDSKNLENSKKLILSKSEKNFKNSKLKNSNQNLKNEMNSKKEENEKNVNILKSAIRKQRNKELAEFLQSVQWEDVKFYDKSNAVNQESSEQPIRSKSEKSLNKLQFFSNQQNQENHPKHKFIIRKLTSEPENKNQIKKESTSKRVKRFVEKEKYQKNTLNTDINFDFPKSFSENSKLFQVNQVK</sequence>
<dbReference type="Gene3D" id="1.10.510.10">
    <property type="entry name" value="Transferase(Phosphotransferase) domain 1"/>
    <property type="match status" value="1"/>
</dbReference>
<evidence type="ECO:0000313" key="5">
    <source>
        <dbReference type="EMBL" id="KAJ5068230.1"/>
    </source>
</evidence>
<dbReference type="AlphaFoldDB" id="A0A9Q0L9C2"/>
<dbReference type="InterPro" id="IPR011009">
    <property type="entry name" value="Kinase-like_dom_sf"/>
</dbReference>
<dbReference type="GO" id="GO:0005737">
    <property type="term" value="C:cytoplasm"/>
    <property type="evidence" value="ECO:0007669"/>
    <property type="project" value="TreeGrafter"/>
</dbReference>
<dbReference type="EMBL" id="JAPDFW010000118">
    <property type="protein sequence ID" value="KAJ5068230.1"/>
    <property type="molecule type" value="Genomic_DNA"/>
</dbReference>
<feature type="compositionally biased region" description="Polar residues" evidence="3">
    <location>
        <begin position="361"/>
        <end position="378"/>
    </location>
</feature>
<feature type="compositionally biased region" description="Low complexity" evidence="3">
    <location>
        <begin position="420"/>
        <end position="430"/>
    </location>
</feature>
<gene>
    <name evidence="5" type="ORF">M0811_12457</name>
</gene>
<organism evidence="5 6">
    <name type="scientific">Anaeramoeba ignava</name>
    <name type="common">Anaerobic marine amoeba</name>
    <dbReference type="NCBI Taxonomy" id="1746090"/>
    <lineage>
        <taxon>Eukaryota</taxon>
        <taxon>Metamonada</taxon>
        <taxon>Anaeramoebidae</taxon>
        <taxon>Anaeramoeba</taxon>
    </lineage>
</organism>
<evidence type="ECO:0000259" key="4">
    <source>
        <dbReference type="PROSITE" id="PS50011"/>
    </source>
</evidence>
<dbReference type="Pfam" id="PF00069">
    <property type="entry name" value="Pkinase"/>
    <property type="match status" value="1"/>
</dbReference>
<name>A0A9Q0L9C2_ANAIG</name>
<evidence type="ECO:0000256" key="3">
    <source>
        <dbReference type="SAM" id="MobiDB-lite"/>
    </source>
</evidence>